<dbReference type="AlphaFoldDB" id="A0AAV4UM06"/>
<evidence type="ECO:0000313" key="3">
    <source>
        <dbReference type="Proteomes" id="UP001054945"/>
    </source>
</evidence>
<comment type="caution">
    <text evidence="2">The sequence shown here is derived from an EMBL/GenBank/DDBJ whole genome shotgun (WGS) entry which is preliminary data.</text>
</comment>
<protein>
    <submittedName>
        <fullName evidence="2">Uncharacterized protein</fullName>
    </submittedName>
</protein>
<proteinExistence type="predicted"/>
<accession>A0AAV4UM06</accession>
<gene>
    <name evidence="2" type="ORF">CEXT_479021</name>
</gene>
<feature type="region of interest" description="Disordered" evidence="1">
    <location>
        <begin position="63"/>
        <end position="88"/>
    </location>
</feature>
<keyword evidence="3" id="KW-1185">Reference proteome</keyword>
<organism evidence="2 3">
    <name type="scientific">Caerostris extrusa</name>
    <name type="common">Bark spider</name>
    <name type="synonym">Caerostris bankana</name>
    <dbReference type="NCBI Taxonomy" id="172846"/>
    <lineage>
        <taxon>Eukaryota</taxon>
        <taxon>Metazoa</taxon>
        <taxon>Ecdysozoa</taxon>
        <taxon>Arthropoda</taxon>
        <taxon>Chelicerata</taxon>
        <taxon>Arachnida</taxon>
        <taxon>Araneae</taxon>
        <taxon>Araneomorphae</taxon>
        <taxon>Entelegynae</taxon>
        <taxon>Araneoidea</taxon>
        <taxon>Araneidae</taxon>
        <taxon>Caerostris</taxon>
    </lineage>
</organism>
<reference evidence="2 3" key="1">
    <citation type="submission" date="2021-06" db="EMBL/GenBank/DDBJ databases">
        <title>Caerostris extrusa draft genome.</title>
        <authorList>
            <person name="Kono N."/>
            <person name="Arakawa K."/>
        </authorList>
    </citation>
    <scope>NUCLEOTIDE SEQUENCE [LARGE SCALE GENOMIC DNA]</scope>
</reference>
<dbReference type="Proteomes" id="UP001054945">
    <property type="component" value="Unassembled WGS sequence"/>
</dbReference>
<name>A0AAV4UM06_CAEEX</name>
<sequence length="88" mass="9759">MVLFLEQCRLFHLDCRVRHEKLSLSVLFVVYFWIFFSQERGKKSSTALSSDFIMADETARFAGSVSPPLPPPLGVGGGEGSSRYSSAL</sequence>
<dbReference type="EMBL" id="BPLR01013136">
    <property type="protein sequence ID" value="GIY58972.1"/>
    <property type="molecule type" value="Genomic_DNA"/>
</dbReference>
<evidence type="ECO:0000256" key="1">
    <source>
        <dbReference type="SAM" id="MobiDB-lite"/>
    </source>
</evidence>
<evidence type="ECO:0000313" key="2">
    <source>
        <dbReference type="EMBL" id="GIY58972.1"/>
    </source>
</evidence>